<comment type="caution">
    <text evidence="1">The sequence shown here is derived from an EMBL/GenBank/DDBJ whole genome shotgun (WGS) entry which is preliminary data.</text>
</comment>
<evidence type="ECO:0000313" key="1">
    <source>
        <dbReference type="EMBL" id="KRQ92924.1"/>
    </source>
</evidence>
<organism evidence="1 2">
    <name type="scientific">Bradyrhizobium jicamae</name>
    <dbReference type="NCBI Taxonomy" id="280332"/>
    <lineage>
        <taxon>Bacteria</taxon>
        <taxon>Pseudomonadati</taxon>
        <taxon>Pseudomonadota</taxon>
        <taxon>Alphaproteobacteria</taxon>
        <taxon>Hyphomicrobiales</taxon>
        <taxon>Nitrobacteraceae</taxon>
        <taxon>Bradyrhizobium</taxon>
    </lineage>
</organism>
<name>A0A0R3KI70_9BRAD</name>
<dbReference type="EMBL" id="LLXZ01000231">
    <property type="protein sequence ID" value="KRQ92924.1"/>
    <property type="molecule type" value="Genomic_DNA"/>
</dbReference>
<gene>
    <name evidence="1" type="ORF">CQ12_30370</name>
</gene>
<dbReference type="AlphaFoldDB" id="A0A0R3KI70"/>
<evidence type="ECO:0000313" key="2">
    <source>
        <dbReference type="Proteomes" id="UP000050863"/>
    </source>
</evidence>
<dbReference type="Proteomes" id="UP000050863">
    <property type="component" value="Unassembled WGS sequence"/>
</dbReference>
<sequence>MTPAQATRCMDALKSKTTLRRIFGCSKENVIIVTPGKFRNHCKAYPEWGAEALRLAKENEKAAGIRTTTVNLKYARERSAESRRNAATCANGHVRTLENTFYVLNERNCLVRRCRDCNKNAKRARLPTEEQVRAVVVAVHHGATLTAAASASSQPALRNFFRKNPKIGNRIYTLSRANLAARLREVWRAKRLTAAPSLTQNNGEDAYEAVRRATAHLHEHERDDVMSRMFIAIGEGWLKLSEASVRVGEFLRDQRRRPRVYGDQRFSLDNPLADGSGMTWLDTKTNADRLWGLGTAEAPRKEGGF</sequence>
<proteinExistence type="predicted"/>
<reference evidence="1 2" key="1">
    <citation type="submission" date="2014-03" db="EMBL/GenBank/DDBJ databases">
        <title>Bradyrhizobium valentinum sp. nov., isolated from effective nodules of Lupinus mariae-josephae, a lupine endemic of basic-lime soils in Eastern Spain.</title>
        <authorList>
            <person name="Duran D."/>
            <person name="Rey L."/>
            <person name="Navarro A."/>
            <person name="Busquets A."/>
            <person name="Imperial J."/>
            <person name="Ruiz-Argueso T."/>
        </authorList>
    </citation>
    <scope>NUCLEOTIDE SEQUENCE [LARGE SCALE GENOMIC DNA]</scope>
    <source>
        <strain evidence="1 2">PAC68</strain>
    </source>
</reference>
<accession>A0A0R3KI70</accession>
<protein>
    <submittedName>
        <fullName evidence="1">Uncharacterized protein</fullName>
    </submittedName>
</protein>
<keyword evidence="2" id="KW-1185">Reference proteome</keyword>